<dbReference type="Proteomes" id="UP001524473">
    <property type="component" value="Unassembled WGS sequence"/>
</dbReference>
<keyword evidence="5 11" id="KW-0067">ATP-binding</keyword>
<dbReference type="Gene3D" id="3.40.50.300">
    <property type="entry name" value="P-loop containing nucleotide triphosphate hydrolases"/>
    <property type="match status" value="2"/>
</dbReference>
<dbReference type="Gene3D" id="1.10.10.160">
    <property type="match status" value="1"/>
</dbReference>
<comment type="catalytic activity">
    <reaction evidence="8">
        <text>Couples ATP hydrolysis with the unwinding of duplex DNA by translocating in the 3'-5' direction.</text>
        <dbReference type="EC" id="5.6.2.4"/>
    </reaction>
</comment>
<evidence type="ECO:0000259" key="13">
    <source>
        <dbReference type="PROSITE" id="PS51198"/>
    </source>
</evidence>
<evidence type="ECO:0000256" key="6">
    <source>
        <dbReference type="ARBA" id="ARBA00023125"/>
    </source>
</evidence>
<evidence type="ECO:0000256" key="5">
    <source>
        <dbReference type="ARBA" id="ARBA00022840"/>
    </source>
</evidence>
<dbReference type="PANTHER" id="PTHR11070:SF2">
    <property type="entry name" value="ATP-DEPENDENT DNA HELICASE SRS2"/>
    <property type="match status" value="1"/>
</dbReference>
<evidence type="ECO:0000259" key="14">
    <source>
        <dbReference type="PROSITE" id="PS51217"/>
    </source>
</evidence>
<evidence type="ECO:0000256" key="11">
    <source>
        <dbReference type="PROSITE-ProRule" id="PRU00560"/>
    </source>
</evidence>
<dbReference type="Pfam" id="PF00580">
    <property type="entry name" value="UvrD-helicase"/>
    <property type="match status" value="2"/>
</dbReference>
<dbReference type="Gene3D" id="1.10.486.10">
    <property type="entry name" value="PCRA, domain 4"/>
    <property type="match status" value="1"/>
</dbReference>
<accession>A0ABT1RY61</accession>
<feature type="domain" description="UvrD-like helicase ATP-binding" evidence="13">
    <location>
        <begin position="454"/>
        <end position="705"/>
    </location>
</feature>
<feature type="compositionally biased region" description="Basic residues" evidence="12">
    <location>
        <begin position="433"/>
        <end position="442"/>
    </location>
</feature>
<keyword evidence="6" id="KW-0238">DNA-binding</keyword>
<organism evidence="15 16">
    <name type="scientific">Neglectibacter timonensis</name>
    <dbReference type="NCBI Taxonomy" id="1776382"/>
    <lineage>
        <taxon>Bacteria</taxon>
        <taxon>Bacillati</taxon>
        <taxon>Bacillota</taxon>
        <taxon>Clostridia</taxon>
        <taxon>Eubacteriales</taxon>
        <taxon>Oscillospiraceae</taxon>
        <taxon>Neglectibacter</taxon>
    </lineage>
</organism>
<dbReference type="GeneID" id="90531358"/>
<feature type="binding site" evidence="11">
    <location>
        <begin position="475"/>
        <end position="482"/>
    </location>
    <ligand>
        <name>ATP</name>
        <dbReference type="ChEBI" id="CHEBI:30616"/>
    </ligand>
</feature>
<dbReference type="RefSeq" id="WP_066861015.1">
    <property type="nucleotide sequence ID" value="NZ_CABKVV010000010.1"/>
</dbReference>
<dbReference type="PROSITE" id="PS51217">
    <property type="entry name" value="UVRD_HELICASE_CTER"/>
    <property type="match status" value="1"/>
</dbReference>
<evidence type="ECO:0000256" key="8">
    <source>
        <dbReference type="ARBA" id="ARBA00034617"/>
    </source>
</evidence>
<dbReference type="EMBL" id="JANFZH010000012">
    <property type="protein sequence ID" value="MCQ4839603.1"/>
    <property type="molecule type" value="Genomic_DNA"/>
</dbReference>
<dbReference type="Pfam" id="PF13361">
    <property type="entry name" value="UvrD_C"/>
    <property type="match status" value="2"/>
</dbReference>
<comment type="catalytic activity">
    <reaction evidence="10">
        <text>ATP + H2O = ADP + phosphate + H(+)</text>
        <dbReference type="Rhea" id="RHEA:13065"/>
        <dbReference type="ChEBI" id="CHEBI:15377"/>
        <dbReference type="ChEBI" id="CHEBI:15378"/>
        <dbReference type="ChEBI" id="CHEBI:30616"/>
        <dbReference type="ChEBI" id="CHEBI:43474"/>
        <dbReference type="ChEBI" id="CHEBI:456216"/>
        <dbReference type="EC" id="5.6.2.4"/>
    </reaction>
</comment>
<evidence type="ECO:0000256" key="1">
    <source>
        <dbReference type="ARBA" id="ARBA00009922"/>
    </source>
</evidence>
<gene>
    <name evidence="15" type="ORF">NE695_06720</name>
</gene>
<dbReference type="PANTHER" id="PTHR11070">
    <property type="entry name" value="UVRD / RECB / PCRA DNA HELICASE FAMILY MEMBER"/>
    <property type="match status" value="1"/>
</dbReference>
<dbReference type="PROSITE" id="PS51198">
    <property type="entry name" value="UVRD_HELICASE_ATP_BIND"/>
    <property type="match status" value="1"/>
</dbReference>
<dbReference type="CDD" id="cd18807">
    <property type="entry name" value="SF1_C_UvrD"/>
    <property type="match status" value="1"/>
</dbReference>
<name>A0ABT1RY61_9FIRM</name>
<evidence type="ECO:0000256" key="12">
    <source>
        <dbReference type="SAM" id="MobiDB-lite"/>
    </source>
</evidence>
<keyword evidence="7" id="KW-0413">Isomerase</keyword>
<protein>
    <recommendedName>
        <fullName evidence="9">DNA 3'-5' helicase</fullName>
        <ecNumber evidence="9">5.6.2.4</ecNumber>
    </recommendedName>
</protein>
<comment type="caution">
    <text evidence="15">The sequence shown here is derived from an EMBL/GenBank/DDBJ whole genome shotgun (WGS) entry which is preliminary data.</text>
</comment>
<dbReference type="EC" id="5.6.2.4" evidence="9"/>
<sequence>MYIGDLHIHSSFSRATSRECDAAHLDLWARKKGISLLGTGDFTHPAWRARLEEELVPAEEGLYTLKKELCLPDETAGVREAPRFVLSGEISSIYKKNGRVRKVHNVILLPSLESAGELSRRLEAIGNIHSDGRPILGLDSRDLLEITLDACPEAVFIPAHIWTPHFSLFGAFSGFDTMEECFEELTPHIHALETGLSSDPPMNWRVSQLDGYTLVSNSDAHSPQKLGREANLFDTGLSYSQMKRAIETGEGFSGTLEFFPEEGKYHLDGHRNCGVRLTPAETEEYGGKCPVCGKKITIGVEHRVEELADREEGYRPQGAKPFESLAPLPEVIAASTGVSEASKKTRARYEEMLRTLGPEFYILREAPLAQVEQTAGPAVAEGIRRLREGKVERVAGYDGEFGSVILLTPSEIESLNGQTSLFGVSGVEPKKKAASQKAAKKPLKPEAERPFSAASPNEEQLRAVSSDAAAIAVVAGPGTGKTKTLTDRIAHLISGCGVKPSEITAVTFTNQAAKEMRERLEQRLGGKRAVSGMTIGTFHAICLRQLEDVRLIGEAEALAQAAQVLARLGESRTPRQFLQSVSRRKNGFSPEDAGIGEEALAAYQEALAAEGVLDFDDLLLRALEQGPRDSRPFSYLLVDEFQDCNDLQYELVRTWSREGKSLFVIGDPDQSIYGFRGAGGRCFERLHSDFPGLQQIRLLRNYRSTPEILDCALPVISKNGGEERRLLAQAPSGCAVRYFHAADDFSEAVFLAKEIARMTGGVDMLDAQQGEDREVYRSFSDIAVLCRTHRQLELVENCLRHDDIPCLVTGRGDFLQEDRVRGTVAFFTYLTEPGNGFALRDCLKLLWNCPASQAEEAARCCESVSSPGELGEKLGDLPALSEFLSCIEEFLPRRKEKPGKLLERWARKWEGEESLLRLGNMASFYGSLPEFLNALLLGEEDDLRRASGKSYSSGAVRLMTLHGSKGLEFPVVFLAGVKLGSLPLESPRRPSDPAEERRLFYVGMTRAREELILTAAEEPSPFLNDIPAGRLERVRLAVREKPAEQLSLF</sequence>
<dbReference type="InterPro" id="IPR016195">
    <property type="entry name" value="Pol/histidinol_Pase-like"/>
</dbReference>
<comment type="similarity">
    <text evidence="1">Belongs to the helicase family. UvrD subfamily.</text>
</comment>
<feature type="domain" description="UvrD-like helicase C-terminal" evidence="14">
    <location>
        <begin position="706"/>
        <end position="966"/>
    </location>
</feature>
<dbReference type="SUPFAM" id="SSF52540">
    <property type="entry name" value="P-loop containing nucleoside triphosphate hydrolases"/>
    <property type="match status" value="1"/>
</dbReference>
<evidence type="ECO:0000256" key="4">
    <source>
        <dbReference type="ARBA" id="ARBA00022806"/>
    </source>
</evidence>
<evidence type="ECO:0000256" key="10">
    <source>
        <dbReference type="ARBA" id="ARBA00048988"/>
    </source>
</evidence>
<evidence type="ECO:0000313" key="15">
    <source>
        <dbReference type="EMBL" id="MCQ4839603.1"/>
    </source>
</evidence>
<keyword evidence="2 11" id="KW-0547">Nucleotide-binding</keyword>
<proteinExistence type="inferred from homology"/>
<keyword evidence="16" id="KW-1185">Reference proteome</keyword>
<dbReference type="CDD" id="cd17932">
    <property type="entry name" value="DEXQc_UvrD"/>
    <property type="match status" value="1"/>
</dbReference>
<evidence type="ECO:0000256" key="2">
    <source>
        <dbReference type="ARBA" id="ARBA00022741"/>
    </source>
</evidence>
<dbReference type="InterPro" id="IPR014016">
    <property type="entry name" value="UvrD-like_ATP-bd"/>
</dbReference>
<dbReference type="InterPro" id="IPR013986">
    <property type="entry name" value="DExx_box_DNA_helicase_dom_sf"/>
</dbReference>
<feature type="region of interest" description="Disordered" evidence="12">
    <location>
        <begin position="433"/>
        <end position="459"/>
    </location>
</feature>
<dbReference type="InterPro" id="IPR027417">
    <property type="entry name" value="P-loop_NTPase"/>
</dbReference>
<dbReference type="InterPro" id="IPR000212">
    <property type="entry name" value="DNA_helicase_UvrD/REP"/>
</dbReference>
<dbReference type="Gene3D" id="3.20.20.140">
    <property type="entry name" value="Metal-dependent hydrolases"/>
    <property type="match status" value="1"/>
</dbReference>
<evidence type="ECO:0000256" key="9">
    <source>
        <dbReference type="ARBA" id="ARBA00034808"/>
    </source>
</evidence>
<keyword evidence="4 11" id="KW-0347">Helicase</keyword>
<evidence type="ECO:0000313" key="16">
    <source>
        <dbReference type="Proteomes" id="UP001524473"/>
    </source>
</evidence>
<reference evidence="15 16" key="1">
    <citation type="submission" date="2022-06" db="EMBL/GenBank/DDBJ databases">
        <title>Isolation of gut microbiota from human fecal samples.</title>
        <authorList>
            <person name="Pamer E.G."/>
            <person name="Barat B."/>
            <person name="Waligurski E."/>
            <person name="Medina S."/>
            <person name="Paddock L."/>
            <person name="Mostad J."/>
        </authorList>
    </citation>
    <scope>NUCLEOTIDE SEQUENCE [LARGE SCALE GENOMIC DNA]</scope>
    <source>
        <strain evidence="15 16">DFI.9.73</strain>
    </source>
</reference>
<evidence type="ECO:0000256" key="3">
    <source>
        <dbReference type="ARBA" id="ARBA00022801"/>
    </source>
</evidence>
<dbReference type="InterPro" id="IPR014017">
    <property type="entry name" value="DNA_helicase_UvrD-like_C"/>
</dbReference>
<dbReference type="CDD" id="cd19067">
    <property type="entry name" value="PfuEndoQ-like"/>
    <property type="match status" value="1"/>
</dbReference>
<evidence type="ECO:0000256" key="7">
    <source>
        <dbReference type="ARBA" id="ARBA00023235"/>
    </source>
</evidence>
<keyword evidence="3 11" id="KW-0378">Hydrolase</keyword>
<dbReference type="SUPFAM" id="SSF89550">
    <property type="entry name" value="PHP domain-like"/>
    <property type="match status" value="1"/>
</dbReference>